<keyword evidence="5" id="KW-0520">NAD</keyword>
<comment type="catalytic activity">
    <reaction evidence="1 7">
        <text>dTDP-alpha-D-glucose = dTDP-4-dehydro-6-deoxy-alpha-D-glucose + H2O</text>
        <dbReference type="Rhea" id="RHEA:17221"/>
        <dbReference type="ChEBI" id="CHEBI:15377"/>
        <dbReference type="ChEBI" id="CHEBI:57477"/>
        <dbReference type="ChEBI" id="CHEBI:57649"/>
        <dbReference type="EC" id="4.2.1.46"/>
    </reaction>
</comment>
<dbReference type="Gene3D" id="3.40.50.720">
    <property type="entry name" value="NAD(P)-binding Rossmann-like Domain"/>
    <property type="match status" value="1"/>
</dbReference>
<evidence type="ECO:0000256" key="1">
    <source>
        <dbReference type="ARBA" id="ARBA00001539"/>
    </source>
</evidence>
<dbReference type="AlphaFoldDB" id="A0A1F7ULF0"/>
<dbReference type="STRING" id="1802399.A3E39_02575"/>
<dbReference type="InterPro" id="IPR005888">
    <property type="entry name" value="dTDP_Gluc_deHydtase"/>
</dbReference>
<evidence type="ECO:0000256" key="2">
    <source>
        <dbReference type="ARBA" id="ARBA00001911"/>
    </source>
</evidence>
<dbReference type="EMBL" id="MGEH01000018">
    <property type="protein sequence ID" value="OGL79106.1"/>
    <property type="molecule type" value="Genomic_DNA"/>
</dbReference>
<comment type="caution">
    <text evidence="9">The sequence shown here is derived from an EMBL/GenBank/DDBJ whole genome shotgun (WGS) entry which is preliminary data.</text>
</comment>
<dbReference type="GO" id="GO:0008460">
    <property type="term" value="F:dTDP-glucose 4,6-dehydratase activity"/>
    <property type="evidence" value="ECO:0007669"/>
    <property type="project" value="UniProtKB-EC"/>
</dbReference>
<evidence type="ECO:0000256" key="5">
    <source>
        <dbReference type="ARBA" id="ARBA00023027"/>
    </source>
</evidence>
<dbReference type="CDD" id="cd05246">
    <property type="entry name" value="dTDP_GD_SDR_e"/>
    <property type="match status" value="1"/>
</dbReference>
<evidence type="ECO:0000256" key="4">
    <source>
        <dbReference type="ARBA" id="ARBA00011990"/>
    </source>
</evidence>
<evidence type="ECO:0000259" key="8">
    <source>
        <dbReference type="Pfam" id="PF16363"/>
    </source>
</evidence>
<sequence length="341" mass="38031">MRILVTGGAGFIGTNYVYFVLARHPNDDVTVLDALTYAGNLENFKQLEGNPRFRFVKGDVCDAALAEGLVKQADAVVHIAAETHVDRSIQDATAFVRTNVLGTQTLLDACRRNGSVRFHHVSTDEVYGSLGSTGAFSETSPYDPRSPYSASKAGADHLVRAAWHTHRVPATISNCSNNYGPYHFPEKIIPLFITNLLEGKKIPLYGDGMNVRDWIYVEDHCAGIDLALRHGRIGETYCFGGRSERSNAELTRLILFEMGFGSDMIEPVTDRPGHDRRYAIDPSKAERELGWSAATPFLHGLRATIQWFKANPDWWKRVKSGAYRDYYEKQYGVRGVTRPVA</sequence>
<proteinExistence type="inferred from homology"/>
<dbReference type="Proteomes" id="UP000176603">
    <property type="component" value="Unassembled WGS sequence"/>
</dbReference>
<evidence type="ECO:0000256" key="3">
    <source>
        <dbReference type="ARBA" id="ARBA00008178"/>
    </source>
</evidence>
<name>A0A1F7ULF0_9BACT</name>
<accession>A0A1F7ULF0</accession>
<keyword evidence="6 7" id="KW-0456">Lyase</keyword>
<dbReference type="Gene3D" id="3.90.25.10">
    <property type="entry name" value="UDP-galactose 4-epimerase, domain 1"/>
    <property type="match status" value="1"/>
</dbReference>
<dbReference type="InterPro" id="IPR016040">
    <property type="entry name" value="NAD(P)-bd_dom"/>
</dbReference>
<evidence type="ECO:0000313" key="9">
    <source>
        <dbReference type="EMBL" id="OGL79106.1"/>
    </source>
</evidence>
<organism evidence="9 10">
    <name type="scientific">Candidatus Uhrbacteria bacterium RIFCSPHIGHO2_12_FULL_60_25</name>
    <dbReference type="NCBI Taxonomy" id="1802399"/>
    <lineage>
        <taxon>Bacteria</taxon>
        <taxon>Candidatus Uhriibacteriota</taxon>
    </lineage>
</organism>
<dbReference type="GO" id="GO:0009225">
    <property type="term" value="P:nucleotide-sugar metabolic process"/>
    <property type="evidence" value="ECO:0007669"/>
    <property type="project" value="InterPro"/>
</dbReference>
<comment type="cofactor">
    <cofactor evidence="2 7">
        <name>NAD(+)</name>
        <dbReference type="ChEBI" id="CHEBI:57540"/>
    </cofactor>
</comment>
<evidence type="ECO:0000256" key="7">
    <source>
        <dbReference type="RuleBase" id="RU004473"/>
    </source>
</evidence>
<dbReference type="InterPro" id="IPR036291">
    <property type="entry name" value="NAD(P)-bd_dom_sf"/>
</dbReference>
<dbReference type="NCBIfam" id="TIGR01181">
    <property type="entry name" value="dTDP_gluc_dehyt"/>
    <property type="match status" value="1"/>
</dbReference>
<dbReference type="Pfam" id="PF16363">
    <property type="entry name" value="GDP_Man_Dehyd"/>
    <property type="match status" value="1"/>
</dbReference>
<feature type="domain" description="NAD(P)-binding" evidence="8">
    <location>
        <begin position="4"/>
        <end position="303"/>
    </location>
</feature>
<comment type="similarity">
    <text evidence="3 7">Belongs to the NAD(P)-dependent epimerase/dehydratase family. dTDP-glucose dehydratase subfamily.</text>
</comment>
<dbReference type="PANTHER" id="PTHR43000">
    <property type="entry name" value="DTDP-D-GLUCOSE 4,6-DEHYDRATASE-RELATED"/>
    <property type="match status" value="1"/>
</dbReference>
<reference evidence="9 10" key="1">
    <citation type="journal article" date="2016" name="Nat. Commun.">
        <title>Thousands of microbial genomes shed light on interconnected biogeochemical processes in an aquifer system.</title>
        <authorList>
            <person name="Anantharaman K."/>
            <person name="Brown C.T."/>
            <person name="Hug L.A."/>
            <person name="Sharon I."/>
            <person name="Castelle C.J."/>
            <person name="Probst A.J."/>
            <person name="Thomas B.C."/>
            <person name="Singh A."/>
            <person name="Wilkins M.J."/>
            <person name="Karaoz U."/>
            <person name="Brodie E.L."/>
            <person name="Williams K.H."/>
            <person name="Hubbard S.S."/>
            <person name="Banfield J.F."/>
        </authorList>
    </citation>
    <scope>NUCLEOTIDE SEQUENCE [LARGE SCALE GENOMIC DNA]</scope>
</reference>
<dbReference type="SUPFAM" id="SSF51735">
    <property type="entry name" value="NAD(P)-binding Rossmann-fold domains"/>
    <property type="match status" value="1"/>
</dbReference>
<protein>
    <recommendedName>
        <fullName evidence="4 7">dTDP-glucose 4,6-dehydratase</fullName>
        <ecNumber evidence="4 7">4.2.1.46</ecNumber>
    </recommendedName>
</protein>
<evidence type="ECO:0000313" key="10">
    <source>
        <dbReference type="Proteomes" id="UP000176603"/>
    </source>
</evidence>
<gene>
    <name evidence="9" type="ORF">A3E39_02575</name>
</gene>
<dbReference type="EC" id="4.2.1.46" evidence="4 7"/>
<evidence type="ECO:0000256" key="6">
    <source>
        <dbReference type="ARBA" id="ARBA00023239"/>
    </source>
</evidence>